<feature type="region of interest" description="Disordered" evidence="8">
    <location>
        <begin position="606"/>
        <end position="630"/>
    </location>
</feature>
<dbReference type="PANTHER" id="PTHR11705">
    <property type="entry name" value="PROTEASE FAMILY M14 CARBOXYPEPTIDASE A,B"/>
    <property type="match status" value="1"/>
</dbReference>
<dbReference type="AlphaFoldDB" id="A0AAU9IWI5"/>
<organism evidence="11 12">
    <name type="scientific">Blepharisma stoltei</name>
    <dbReference type="NCBI Taxonomy" id="1481888"/>
    <lineage>
        <taxon>Eukaryota</taxon>
        <taxon>Sar</taxon>
        <taxon>Alveolata</taxon>
        <taxon>Ciliophora</taxon>
        <taxon>Postciliodesmatophora</taxon>
        <taxon>Heterotrichea</taxon>
        <taxon>Heterotrichida</taxon>
        <taxon>Blepharismidae</taxon>
        <taxon>Blepharisma</taxon>
    </lineage>
</organism>
<dbReference type="EMBL" id="CAJZBQ010000014">
    <property type="protein sequence ID" value="CAG9315630.1"/>
    <property type="molecule type" value="Genomic_DNA"/>
</dbReference>
<evidence type="ECO:0000256" key="7">
    <source>
        <dbReference type="PROSITE-ProRule" id="PRU01379"/>
    </source>
</evidence>
<feature type="region of interest" description="Disordered" evidence="8">
    <location>
        <begin position="778"/>
        <end position="817"/>
    </location>
</feature>
<keyword evidence="6" id="KW-0482">Metalloprotease</keyword>
<keyword evidence="9" id="KW-0472">Membrane</keyword>
<dbReference type="PANTHER" id="PTHR11705:SF143">
    <property type="entry name" value="SLL0236 PROTEIN"/>
    <property type="match status" value="1"/>
</dbReference>
<evidence type="ECO:0000313" key="11">
    <source>
        <dbReference type="EMBL" id="CAG9315630.1"/>
    </source>
</evidence>
<reference evidence="11" key="1">
    <citation type="submission" date="2021-09" db="EMBL/GenBank/DDBJ databases">
        <authorList>
            <consortium name="AG Swart"/>
            <person name="Singh M."/>
            <person name="Singh A."/>
            <person name="Seah K."/>
            <person name="Emmerich C."/>
        </authorList>
    </citation>
    <scope>NUCLEOTIDE SEQUENCE</scope>
    <source>
        <strain evidence="11">ATCC30299</strain>
    </source>
</reference>
<dbReference type="Gene3D" id="3.40.630.10">
    <property type="entry name" value="Zn peptidases"/>
    <property type="match status" value="1"/>
</dbReference>
<protein>
    <recommendedName>
        <fullName evidence="10">Peptidase M14 domain-containing protein</fullName>
    </recommendedName>
</protein>
<dbReference type="SMART" id="SM00631">
    <property type="entry name" value="Zn_pept"/>
    <property type="match status" value="1"/>
</dbReference>
<evidence type="ECO:0000256" key="5">
    <source>
        <dbReference type="ARBA" id="ARBA00022833"/>
    </source>
</evidence>
<feature type="domain" description="Peptidase M14" evidence="10">
    <location>
        <begin position="44"/>
        <end position="344"/>
    </location>
</feature>
<keyword evidence="5" id="KW-0862">Zinc</keyword>
<evidence type="ECO:0000256" key="8">
    <source>
        <dbReference type="SAM" id="MobiDB-lite"/>
    </source>
</evidence>
<accession>A0AAU9IWI5</accession>
<evidence type="ECO:0000256" key="3">
    <source>
        <dbReference type="ARBA" id="ARBA00022670"/>
    </source>
</evidence>
<dbReference type="Proteomes" id="UP001162131">
    <property type="component" value="Unassembled WGS sequence"/>
</dbReference>
<dbReference type="GO" id="GO:0005615">
    <property type="term" value="C:extracellular space"/>
    <property type="evidence" value="ECO:0007669"/>
    <property type="project" value="TreeGrafter"/>
</dbReference>
<keyword evidence="12" id="KW-1185">Reference proteome</keyword>
<dbReference type="Pfam" id="PF00246">
    <property type="entry name" value="Peptidase_M14"/>
    <property type="match status" value="1"/>
</dbReference>
<evidence type="ECO:0000313" key="12">
    <source>
        <dbReference type="Proteomes" id="UP001162131"/>
    </source>
</evidence>
<evidence type="ECO:0000256" key="9">
    <source>
        <dbReference type="SAM" id="Phobius"/>
    </source>
</evidence>
<sequence>MCCIIAYLSTIFSRFINRKMVLPLILFLACFAYSWDDSNLANGYLGGYFNMTEITAQLNSFTSPDLSLITLGKSVDGNNIEGIKLLKADGINSSLRTKILITGSHSTLQLLSTTQVLYLLNFLTNDTNSDTLYLLETSEIYFIPVINVDSYIAAGKYYITTQTFSDFYKNTKNTCKSNVQYSGVDLFRNFDSHWGADDTGSSSDPCSGAYRGDSAFSEPETAALKTLISTTSFKMWIHYSSYGNYVFYPYCYLRSVDSSAFKNISTYNYFRNLPYSANLLLDVQYGTLYSKINILVNGALIDYGMDNNIYSFWISTGAYHARQADILPTCRNHTAIFKQIALTSGPLNKMEFGSISEEICKKNETCTSNENAYAYVILRFYFMNSGLSDSYADENFIFKATYGSTYSYEIANITVGNSAATLSYTNISDSTQKISFEVNIGSIPALSNTNIFISFYSYKNLTYDGEEMTINYQAKLTNSLTANYSALSFSDSSVVGKATQPSTAINTENYGAFYYIRVSSEHHELAAVAAICVFIGIFMIAVWVLIAKIFYSEQIYGNHNTESHGTMAGLNTKNTTVEHNLNGFRPMGSEIKNIGQEPNKFQLELNTGEGSPSQRGKISIPNSPPKSRENIGGFREVTLGEGSPSTFVGIGYGMPRAGIRHDIDNPEIRSARQEGLSIPMRVGLISKNEPEIKGNINVPGFGPMPPELDPGSAQRGKINVPPHMKGTSFGNDPSTKLEIVDAPQLPIFAGSPTDFSAKNQEKKGFSPMVDPGDLRPNFGSPQPKAGGFQVSIPSSPGGETNLGNPNSKGSFQHINPSFGEEYDDIEILVDDSKSIGPPEYK</sequence>
<keyword evidence="9" id="KW-0812">Transmembrane</keyword>
<feature type="compositionally biased region" description="Polar residues" evidence="8">
    <location>
        <begin position="791"/>
        <end position="815"/>
    </location>
</feature>
<name>A0AAU9IWI5_9CILI</name>
<dbReference type="SUPFAM" id="SSF53187">
    <property type="entry name" value="Zn-dependent exopeptidases"/>
    <property type="match status" value="1"/>
</dbReference>
<evidence type="ECO:0000259" key="10">
    <source>
        <dbReference type="PROSITE" id="PS52035"/>
    </source>
</evidence>
<feature type="compositionally biased region" description="Polar residues" evidence="8">
    <location>
        <begin position="606"/>
        <end position="616"/>
    </location>
</feature>
<comment type="caution">
    <text evidence="7">Lacks conserved residue(s) required for the propagation of feature annotation.</text>
</comment>
<dbReference type="InterPro" id="IPR000834">
    <property type="entry name" value="Peptidase_M14"/>
</dbReference>
<dbReference type="PROSITE" id="PS52035">
    <property type="entry name" value="PEPTIDASE_M14"/>
    <property type="match status" value="1"/>
</dbReference>
<proteinExistence type="inferred from homology"/>
<comment type="caution">
    <text evidence="11">The sequence shown here is derived from an EMBL/GenBank/DDBJ whole genome shotgun (WGS) entry which is preliminary data.</text>
</comment>
<evidence type="ECO:0000256" key="2">
    <source>
        <dbReference type="ARBA" id="ARBA00005988"/>
    </source>
</evidence>
<evidence type="ECO:0000256" key="4">
    <source>
        <dbReference type="ARBA" id="ARBA00022801"/>
    </source>
</evidence>
<comment type="similarity">
    <text evidence="2 7">Belongs to the peptidase M14 family.</text>
</comment>
<gene>
    <name evidence="11" type="ORF">BSTOLATCC_MIC14380</name>
</gene>
<dbReference type="GO" id="GO:0004181">
    <property type="term" value="F:metallocarboxypeptidase activity"/>
    <property type="evidence" value="ECO:0007669"/>
    <property type="project" value="InterPro"/>
</dbReference>
<comment type="cofactor">
    <cofactor evidence="1">
        <name>Zn(2+)</name>
        <dbReference type="ChEBI" id="CHEBI:29105"/>
    </cofactor>
</comment>
<keyword evidence="4" id="KW-0378">Hydrolase</keyword>
<dbReference type="GO" id="GO:0006508">
    <property type="term" value="P:proteolysis"/>
    <property type="evidence" value="ECO:0007669"/>
    <property type="project" value="UniProtKB-KW"/>
</dbReference>
<feature type="transmembrane region" description="Helical" evidence="9">
    <location>
        <begin position="525"/>
        <end position="546"/>
    </location>
</feature>
<dbReference type="GO" id="GO:0008270">
    <property type="term" value="F:zinc ion binding"/>
    <property type="evidence" value="ECO:0007669"/>
    <property type="project" value="InterPro"/>
</dbReference>
<keyword evidence="9" id="KW-1133">Transmembrane helix</keyword>
<evidence type="ECO:0000256" key="1">
    <source>
        <dbReference type="ARBA" id="ARBA00001947"/>
    </source>
</evidence>
<evidence type="ECO:0000256" key="6">
    <source>
        <dbReference type="ARBA" id="ARBA00023049"/>
    </source>
</evidence>
<keyword evidence="3" id="KW-0645">Protease</keyword>